<dbReference type="GO" id="GO:0005852">
    <property type="term" value="C:eukaryotic translation initiation factor 3 complex"/>
    <property type="evidence" value="ECO:0007669"/>
    <property type="project" value="UniProtKB-UniRule"/>
</dbReference>
<dbReference type="Proteomes" id="UP000789595">
    <property type="component" value="Unassembled WGS sequence"/>
</dbReference>
<keyword evidence="2 6" id="KW-0963">Cytoplasm</keyword>
<dbReference type="InterPro" id="IPR000504">
    <property type="entry name" value="RRM_dom"/>
</dbReference>
<keyword evidence="4 6" id="KW-0694">RNA-binding</keyword>
<evidence type="ECO:0000259" key="9">
    <source>
        <dbReference type="PROSITE" id="PS50102"/>
    </source>
</evidence>
<evidence type="ECO:0000313" key="10">
    <source>
        <dbReference type="EMBL" id="CAH0377232.1"/>
    </source>
</evidence>
<dbReference type="Pfam" id="PF08662">
    <property type="entry name" value="eIF2A"/>
    <property type="match status" value="1"/>
</dbReference>
<dbReference type="SMART" id="SM00360">
    <property type="entry name" value="RRM"/>
    <property type="match status" value="1"/>
</dbReference>
<dbReference type="InterPro" id="IPR015943">
    <property type="entry name" value="WD40/YVTN_repeat-like_dom_sf"/>
</dbReference>
<protein>
    <recommendedName>
        <fullName evidence="6 7">Eukaryotic translation initiation factor 3 subunit B</fullName>
        <shortName evidence="6 7">eIF3b</shortName>
    </recommendedName>
    <alternativeName>
        <fullName evidence="6">Eukaryotic translation initiation factor 3 subunit 9</fullName>
    </alternativeName>
</protein>
<feature type="domain" description="RRM" evidence="9">
    <location>
        <begin position="41"/>
        <end position="124"/>
    </location>
</feature>
<dbReference type="SMART" id="SM00320">
    <property type="entry name" value="WD40"/>
    <property type="match status" value="3"/>
</dbReference>
<evidence type="ECO:0000256" key="3">
    <source>
        <dbReference type="ARBA" id="ARBA00022540"/>
    </source>
</evidence>
<dbReference type="InterPro" id="IPR001680">
    <property type="entry name" value="WD40_rpt"/>
</dbReference>
<dbReference type="PANTHER" id="PTHR14068">
    <property type="entry name" value="EUKARYOTIC TRANSLATION INITIATION FACTOR 3 EIF3 -RELATED"/>
    <property type="match status" value="1"/>
</dbReference>
<evidence type="ECO:0000256" key="7">
    <source>
        <dbReference type="PIRNR" id="PIRNR036424"/>
    </source>
</evidence>
<dbReference type="PROSITE" id="PS50102">
    <property type="entry name" value="RRM"/>
    <property type="match status" value="1"/>
</dbReference>
<comment type="subunit">
    <text evidence="6 7">Component of the eukaryotic translation initiation factor 3 (eIF-3) complex.</text>
</comment>
<evidence type="ECO:0000256" key="2">
    <source>
        <dbReference type="ARBA" id="ARBA00022490"/>
    </source>
</evidence>
<dbReference type="GO" id="GO:0033290">
    <property type="term" value="C:eukaryotic 48S preinitiation complex"/>
    <property type="evidence" value="ECO:0007669"/>
    <property type="project" value="UniProtKB-UniRule"/>
</dbReference>
<dbReference type="Gene3D" id="2.130.10.10">
    <property type="entry name" value="YVTN repeat-like/Quinoprotein amine dehydrogenase"/>
    <property type="match status" value="2"/>
</dbReference>
<comment type="function">
    <text evidence="7">Component of the eukaryotic translation initiation factor 3 (eIF-3) complex, which is involved in protein synthesis and, together with other initiation factors, stimulates binding of mRNA and methionyl-tRNAi to the 40S ribosome.</text>
</comment>
<dbReference type="GO" id="GO:0003723">
    <property type="term" value="F:RNA binding"/>
    <property type="evidence" value="ECO:0007669"/>
    <property type="project" value="UniProtKB-UniRule"/>
</dbReference>
<dbReference type="InterPro" id="IPR034363">
    <property type="entry name" value="eIF3B_RRM"/>
</dbReference>
<dbReference type="SUPFAM" id="SSF54928">
    <property type="entry name" value="RNA-binding domain, RBD"/>
    <property type="match status" value="1"/>
</dbReference>
<dbReference type="InterPro" id="IPR011400">
    <property type="entry name" value="EIF3B"/>
</dbReference>
<dbReference type="PIRSF" id="PIRSF036424">
    <property type="entry name" value="eIF3b"/>
    <property type="match status" value="1"/>
</dbReference>
<dbReference type="GO" id="GO:0001732">
    <property type="term" value="P:formation of cytoplasmic translation initiation complex"/>
    <property type="evidence" value="ECO:0007669"/>
    <property type="project" value="UniProtKB-UniRule"/>
</dbReference>
<proteinExistence type="inferred from homology"/>
<name>A0A8J2SXR2_9STRA</name>
<dbReference type="AlphaFoldDB" id="A0A8J2SXR2"/>
<comment type="similarity">
    <text evidence="6 7">Belongs to the eIF-3 subunit B family.</text>
</comment>
<dbReference type="HAMAP" id="MF_03001">
    <property type="entry name" value="eIF3b"/>
    <property type="match status" value="1"/>
</dbReference>
<comment type="caution">
    <text evidence="10">The sequence shown here is derived from an EMBL/GenBank/DDBJ whole genome shotgun (WGS) entry which is preliminary data.</text>
</comment>
<evidence type="ECO:0000313" key="11">
    <source>
        <dbReference type="Proteomes" id="UP000789595"/>
    </source>
</evidence>
<dbReference type="InterPro" id="IPR012677">
    <property type="entry name" value="Nucleotide-bd_a/b_plait_sf"/>
</dbReference>
<comment type="function">
    <text evidence="6">RNA-binding component of the eukaryotic translation initiation factor 3 (eIF-3) complex, which is involved in protein synthesis of a specialized repertoire of mRNAs and, together with other initiation factors, stimulates binding of mRNA and methionyl-tRNAi to the 40S ribosome. The eIF-3 complex specifically targets and initiates translation of a subset of mRNAs involved in cell proliferation.</text>
</comment>
<dbReference type="PANTHER" id="PTHR14068:SF0">
    <property type="entry name" value="EUKARYOTIC TRANSLATION INITIATION FACTOR 3 SUBUNIT B"/>
    <property type="match status" value="1"/>
</dbReference>
<dbReference type="EMBL" id="CAKKNE010000005">
    <property type="protein sequence ID" value="CAH0377232.1"/>
    <property type="molecule type" value="Genomic_DNA"/>
</dbReference>
<keyword evidence="3 6" id="KW-0396">Initiation factor</keyword>
<reference evidence="10" key="1">
    <citation type="submission" date="2021-11" db="EMBL/GenBank/DDBJ databases">
        <authorList>
            <consortium name="Genoscope - CEA"/>
            <person name="William W."/>
        </authorList>
    </citation>
    <scope>NUCLEOTIDE SEQUENCE</scope>
</reference>
<sequence>MARGETYQAAAAALDEDTREYLSEDEGEDFSFPEFTEDWGNVIVVDNLPKIPLAKYDKLLGVLKRIFAQTGTINTIEMPAENETTLGVAFVEFETAEEAQKAIRLTDGYALDKSHVFKVNSFEEAKRLGSLQERYEPPAKPEFVPRLNPSSWLGDPMHRDQFAIRYNNETEIKWCERSGPPTLEYGGEREKEGGLYWCEQYVKWSPQGSMLATFHNKGIALWGDSDFNKQGRFAHNGVKRLDFSPGENYMITANDHSGDKRGVVVWDLRTRRELRTFEVASLPVPPPILPAGEDPGPVRYEPAHFKWSHDDSYVARRGKDKNGSDIVSIYELPSMALLGKRSLRADGVREFHWSPSANKLAFWSPEADNTPARVTLVEMPSRKELRQKNITSVTDIKLFWHPQGKYLCIKVITHTKSRKTLFHSFELLRVDEALVPIESLKMKDAAHAFAWEPNGHRFGVVHGDGIKPSVSFYSMLNKAGDAELTLLHTLEQKQCNSLHWSPQGQHCILAGTGDAFNGILEFYDVDSKAGRIVEHYRCNSIEWDPSGRIVATAVMQPLEGAFFKYQMDNGFKLWTFQGKQYHETSYENFYQFAWRPRPSSLLDAAQRKAVVKNLRKYERKFAHEDKQKDLARIREATTEKRATRKAIRDLIKLRSANYAAGSAARMRMRNGVDADADDLYVISTRTIESVVRTKEEVVCRSREDLQKAHATFKSGSPSVQRAFVRTYDWLTPLVDELVGAEDSMMFPLVNYALDQVIGEDRQETLFDERRLTRDASTAEFYESLFGAEDEDDALTKRRGGSFLKQEPVTPLSPTPQNTNCF</sequence>
<dbReference type="GO" id="GO:0003743">
    <property type="term" value="F:translation initiation factor activity"/>
    <property type="evidence" value="ECO:0007669"/>
    <property type="project" value="UniProtKB-UniRule"/>
</dbReference>
<keyword evidence="11" id="KW-1185">Reference proteome</keyword>
<evidence type="ECO:0000256" key="8">
    <source>
        <dbReference type="SAM" id="MobiDB-lite"/>
    </source>
</evidence>
<dbReference type="SUPFAM" id="SSF82171">
    <property type="entry name" value="DPP6 N-terminal domain-like"/>
    <property type="match status" value="1"/>
</dbReference>
<dbReference type="Pfam" id="PF00076">
    <property type="entry name" value="RRM_1"/>
    <property type="match status" value="1"/>
</dbReference>
<gene>
    <name evidence="10" type="ORF">PECAL_5P18040</name>
</gene>
<evidence type="ECO:0000256" key="5">
    <source>
        <dbReference type="ARBA" id="ARBA00022917"/>
    </source>
</evidence>
<comment type="subcellular location">
    <subcellularLocation>
        <location evidence="1 6 7">Cytoplasm</location>
    </subcellularLocation>
</comment>
<dbReference type="Gene3D" id="3.30.70.330">
    <property type="match status" value="1"/>
</dbReference>
<accession>A0A8J2SXR2</accession>
<organism evidence="10 11">
    <name type="scientific">Pelagomonas calceolata</name>
    <dbReference type="NCBI Taxonomy" id="35677"/>
    <lineage>
        <taxon>Eukaryota</taxon>
        <taxon>Sar</taxon>
        <taxon>Stramenopiles</taxon>
        <taxon>Ochrophyta</taxon>
        <taxon>Pelagophyceae</taxon>
        <taxon>Pelagomonadales</taxon>
        <taxon>Pelagomonadaceae</taxon>
        <taxon>Pelagomonas</taxon>
    </lineage>
</organism>
<evidence type="ECO:0000256" key="6">
    <source>
        <dbReference type="HAMAP-Rule" id="MF_03001"/>
    </source>
</evidence>
<dbReference type="GO" id="GO:0031369">
    <property type="term" value="F:translation initiation factor binding"/>
    <property type="evidence" value="ECO:0007669"/>
    <property type="project" value="InterPro"/>
</dbReference>
<dbReference type="GO" id="GO:0016282">
    <property type="term" value="C:eukaryotic 43S preinitiation complex"/>
    <property type="evidence" value="ECO:0007669"/>
    <property type="project" value="UniProtKB-UniRule"/>
</dbReference>
<dbReference type="InterPro" id="IPR013979">
    <property type="entry name" value="TIF_beta_prop-like"/>
</dbReference>
<evidence type="ECO:0000256" key="1">
    <source>
        <dbReference type="ARBA" id="ARBA00004496"/>
    </source>
</evidence>
<feature type="region of interest" description="Disordered" evidence="8">
    <location>
        <begin position="800"/>
        <end position="821"/>
    </location>
</feature>
<dbReference type="InterPro" id="IPR035979">
    <property type="entry name" value="RBD_domain_sf"/>
</dbReference>
<dbReference type="CDD" id="cd12278">
    <property type="entry name" value="RRM_eIF3B"/>
    <property type="match status" value="1"/>
</dbReference>
<evidence type="ECO:0000256" key="4">
    <source>
        <dbReference type="ARBA" id="ARBA00022884"/>
    </source>
</evidence>
<keyword evidence="5 6" id="KW-0648">Protein biosynthesis</keyword>
<dbReference type="OrthoDB" id="10250414at2759"/>